<keyword evidence="2" id="KW-1003">Cell membrane</keyword>
<evidence type="ECO:0000256" key="3">
    <source>
        <dbReference type="ARBA" id="ARBA00022692"/>
    </source>
</evidence>
<accession>A0ABQ3V5D7</accession>
<organism evidence="11 12">
    <name type="scientific">Ktedonobacter robiniae</name>
    <dbReference type="NCBI Taxonomy" id="2778365"/>
    <lineage>
        <taxon>Bacteria</taxon>
        <taxon>Bacillati</taxon>
        <taxon>Chloroflexota</taxon>
        <taxon>Ktedonobacteria</taxon>
        <taxon>Ktedonobacterales</taxon>
        <taxon>Ktedonobacteraceae</taxon>
        <taxon>Ktedonobacter</taxon>
    </lineage>
</organism>
<reference evidence="11 12" key="1">
    <citation type="journal article" date="2021" name="Int. J. Syst. Evol. Microbiol.">
        <title>Reticulibacter mediterranei gen. nov., sp. nov., within the new family Reticulibacteraceae fam. nov., and Ktedonospora formicarum gen. nov., sp. nov., Ktedonobacter robiniae sp. nov., Dictyobacter formicarum sp. nov. and Dictyobacter arantiisoli sp. nov., belonging to the class Ktedonobacteria.</title>
        <authorList>
            <person name="Yabe S."/>
            <person name="Zheng Y."/>
            <person name="Wang C.M."/>
            <person name="Sakai Y."/>
            <person name="Abe K."/>
            <person name="Yokota A."/>
            <person name="Donadio S."/>
            <person name="Cavaletti L."/>
            <person name="Monciardini P."/>
        </authorList>
    </citation>
    <scope>NUCLEOTIDE SEQUENCE [LARGE SCALE GENOMIC DNA]</scope>
    <source>
        <strain evidence="11 12">SOSP1-30</strain>
    </source>
</reference>
<evidence type="ECO:0000256" key="5">
    <source>
        <dbReference type="ARBA" id="ARBA00023136"/>
    </source>
</evidence>
<dbReference type="Pfam" id="PF02687">
    <property type="entry name" value="FtsX"/>
    <property type="match status" value="1"/>
</dbReference>
<protein>
    <submittedName>
        <fullName evidence="11">ABC transporter permease</fullName>
    </submittedName>
</protein>
<feature type="region of interest" description="Disordered" evidence="7">
    <location>
        <begin position="1"/>
        <end position="20"/>
    </location>
</feature>
<comment type="similarity">
    <text evidence="6">Belongs to the ABC-4 integral membrane protein family.</text>
</comment>
<evidence type="ECO:0000256" key="6">
    <source>
        <dbReference type="ARBA" id="ARBA00038076"/>
    </source>
</evidence>
<evidence type="ECO:0000256" key="4">
    <source>
        <dbReference type="ARBA" id="ARBA00022989"/>
    </source>
</evidence>
<feature type="transmembrane region" description="Helical" evidence="8">
    <location>
        <begin position="347"/>
        <end position="372"/>
    </location>
</feature>
<dbReference type="EMBL" id="BNJG01000003">
    <property type="protein sequence ID" value="GHO59787.1"/>
    <property type="molecule type" value="Genomic_DNA"/>
</dbReference>
<name>A0ABQ3V5D7_9CHLR</name>
<dbReference type="PANTHER" id="PTHR30572:SF4">
    <property type="entry name" value="ABC TRANSPORTER PERMEASE YTRF"/>
    <property type="match status" value="1"/>
</dbReference>
<feature type="transmembrane region" description="Helical" evidence="8">
    <location>
        <begin position="86"/>
        <end position="105"/>
    </location>
</feature>
<dbReference type="PANTHER" id="PTHR30572">
    <property type="entry name" value="MEMBRANE COMPONENT OF TRANSPORTER-RELATED"/>
    <property type="match status" value="1"/>
</dbReference>
<gene>
    <name evidence="11" type="ORF">KSB_82620</name>
</gene>
<feature type="transmembrane region" description="Helical" evidence="8">
    <location>
        <begin position="431"/>
        <end position="454"/>
    </location>
</feature>
<proteinExistence type="inferred from homology"/>
<evidence type="ECO:0000259" key="10">
    <source>
        <dbReference type="Pfam" id="PF12704"/>
    </source>
</evidence>
<feature type="transmembrane region" description="Helical" evidence="8">
    <location>
        <begin position="392"/>
        <end position="425"/>
    </location>
</feature>
<keyword evidence="12" id="KW-1185">Reference proteome</keyword>
<evidence type="ECO:0000259" key="9">
    <source>
        <dbReference type="Pfam" id="PF02687"/>
    </source>
</evidence>
<dbReference type="Pfam" id="PF12704">
    <property type="entry name" value="MacB_PCD"/>
    <property type="match status" value="1"/>
</dbReference>
<dbReference type="InterPro" id="IPR050250">
    <property type="entry name" value="Macrolide_Exporter_MacB"/>
</dbReference>
<keyword evidence="5 8" id="KW-0472">Membrane</keyword>
<dbReference type="InterPro" id="IPR025857">
    <property type="entry name" value="MacB_PCD"/>
</dbReference>
<feature type="domain" description="ABC3 transporter permease C-terminal" evidence="9">
    <location>
        <begin position="351"/>
        <end position="464"/>
    </location>
</feature>
<sequence length="471" mass="49920">MNTPDEQQEIMLEDQDTIKMPAFDPPEEFAFADQETAKITPPLATSPLERKGPGDGRLRRRRGLLALYQSFSSAVVALRANKMRSLLTSLGIIIGVGAVIVMVSVSQSNAAVINQRLSTLNPNELVIRSGSANSSGVRQGQGSLQTLTQADADELSSRVPNVSAVSPIANASGQVIFQGQNWASTIQGVYPSFQTINSWQMQEGNFISDTDEQSGGAVAVIGQTVADNLFTPQGVDPLGQQIRIRNVPFTVVGVLASKGASAGQQDADDVVYVPFSTAQRRLTGSQFASSIDVLVSDQSHMTDTQSAVQQVLEQQHHIGDPASDDFVIQNQAQVLDTVQTTTQALTFLLVSVAAISLLVGGIGIMNIMLVSVTERTREIGIRMAIGARPRDVMTQFLIEALMLSALGGLVGILIGIGGGFIVSLVANTPFVLSPLAVLLAFGFSAGVGVVFGFYPAQRAAQLDPIVALRTE</sequence>
<evidence type="ECO:0000256" key="2">
    <source>
        <dbReference type="ARBA" id="ARBA00022475"/>
    </source>
</evidence>
<evidence type="ECO:0000313" key="12">
    <source>
        <dbReference type="Proteomes" id="UP000654345"/>
    </source>
</evidence>
<dbReference type="Proteomes" id="UP000654345">
    <property type="component" value="Unassembled WGS sequence"/>
</dbReference>
<dbReference type="RefSeq" id="WP_201375942.1">
    <property type="nucleotide sequence ID" value="NZ_BNJG01000003.1"/>
</dbReference>
<comment type="subcellular location">
    <subcellularLocation>
        <location evidence="1">Cell membrane</location>
        <topology evidence="1">Multi-pass membrane protein</topology>
    </subcellularLocation>
</comment>
<keyword evidence="4 8" id="KW-1133">Transmembrane helix</keyword>
<comment type="caution">
    <text evidence="11">The sequence shown here is derived from an EMBL/GenBank/DDBJ whole genome shotgun (WGS) entry which is preliminary data.</text>
</comment>
<keyword evidence="3 8" id="KW-0812">Transmembrane</keyword>
<feature type="compositionally biased region" description="Acidic residues" evidence="7">
    <location>
        <begin position="1"/>
        <end position="15"/>
    </location>
</feature>
<feature type="domain" description="MacB-like periplasmic core" evidence="10">
    <location>
        <begin position="85"/>
        <end position="310"/>
    </location>
</feature>
<evidence type="ECO:0000256" key="8">
    <source>
        <dbReference type="SAM" id="Phobius"/>
    </source>
</evidence>
<evidence type="ECO:0000256" key="1">
    <source>
        <dbReference type="ARBA" id="ARBA00004651"/>
    </source>
</evidence>
<evidence type="ECO:0000313" key="11">
    <source>
        <dbReference type="EMBL" id="GHO59787.1"/>
    </source>
</evidence>
<evidence type="ECO:0000256" key="7">
    <source>
        <dbReference type="SAM" id="MobiDB-lite"/>
    </source>
</evidence>
<dbReference type="InterPro" id="IPR003838">
    <property type="entry name" value="ABC3_permease_C"/>
</dbReference>